<proteinExistence type="predicted"/>
<reference evidence="2 3" key="1">
    <citation type="submission" date="2018-10" db="EMBL/GenBank/DDBJ databases">
        <title>Genome assembly for a Yunnan-Guizhou Plateau 3E fish, Anabarilius grahami (Regan), and its evolutionary and genetic applications.</title>
        <authorList>
            <person name="Jiang W."/>
        </authorList>
    </citation>
    <scope>NUCLEOTIDE SEQUENCE [LARGE SCALE GENOMIC DNA]</scope>
    <source>
        <strain evidence="2">AG-KIZ</strain>
        <tissue evidence="2">Muscle</tissue>
    </source>
</reference>
<comment type="caution">
    <text evidence="2">The sequence shown here is derived from an EMBL/GenBank/DDBJ whole genome shotgun (WGS) entry which is preliminary data.</text>
</comment>
<feature type="domain" description="DUF4939" evidence="1">
    <location>
        <begin position="4"/>
        <end position="79"/>
    </location>
</feature>
<protein>
    <submittedName>
        <fullName evidence="2">Retrotransposon-like protein 1</fullName>
    </submittedName>
</protein>
<dbReference type="Proteomes" id="UP000281406">
    <property type="component" value="Unassembled WGS sequence"/>
</dbReference>
<sequence length="181" mass="20720">MARPAPFSGLAEDCNGFILQRSLVLEMQPHLYPDDKAKVAFIIQQLTGKALRWAEPLWTQNSPVMQSLSTFISHFKELEGSRGLRDRKSDLKPKGHVFESQVRQGLSSDSEPSLLQPHVTEEQTTTVRTSTRRWGIFLVPIPPTVHRHRVSAVDRLWTLRQDGRPLERYVEEFSELARCST</sequence>
<dbReference type="AlphaFoldDB" id="A0A3N0Z4S9"/>
<evidence type="ECO:0000313" key="3">
    <source>
        <dbReference type="Proteomes" id="UP000281406"/>
    </source>
</evidence>
<dbReference type="Pfam" id="PF16297">
    <property type="entry name" value="DUF4939"/>
    <property type="match status" value="1"/>
</dbReference>
<dbReference type="OrthoDB" id="8955945at2759"/>
<evidence type="ECO:0000259" key="1">
    <source>
        <dbReference type="Pfam" id="PF16297"/>
    </source>
</evidence>
<evidence type="ECO:0000313" key="2">
    <source>
        <dbReference type="EMBL" id="ROL53487.1"/>
    </source>
</evidence>
<name>A0A3N0Z4S9_ANAGA</name>
<dbReference type="InterPro" id="IPR032549">
    <property type="entry name" value="DUF4939"/>
</dbReference>
<keyword evidence="3" id="KW-1185">Reference proteome</keyword>
<dbReference type="EMBL" id="RJVU01008827">
    <property type="protein sequence ID" value="ROL53487.1"/>
    <property type="molecule type" value="Genomic_DNA"/>
</dbReference>
<gene>
    <name evidence="2" type="ORF">DPX16_20026</name>
</gene>
<organism evidence="2 3">
    <name type="scientific">Anabarilius grahami</name>
    <name type="common">Kanglang fish</name>
    <name type="synonym">Barilius grahami</name>
    <dbReference type="NCBI Taxonomy" id="495550"/>
    <lineage>
        <taxon>Eukaryota</taxon>
        <taxon>Metazoa</taxon>
        <taxon>Chordata</taxon>
        <taxon>Craniata</taxon>
        <taxon>Vertebrata</taxon>
        <taxon>Euteleostomi</taxon>
        <taxon>Actinopterygii</taxon>
        <taxon>Neopterygii</taxon>
        <taxon>Teleostei</taxon>
        <taxon>Ostariophysi</taxon>
        <taxon>Cypriniformes</taxon>
        <taxon>Xenocyprididae</taxon>
        <taxon>Xenocypridinae</taxon>
        <taxon>Xenocypridinae incertae sedis</taxon>
        <taxon>Anabarilius</taxon>
    </lineage>
</organism>
<accession>A0A3N0Z4S9</accession>